<keyword evidence="1" id="KW-1133">Transmembrane helix</keyword>
<proteinExistence type="predicted"/>
<keyword evidence="1" id="KW-0812">Transmembrane</keyword>
<organism evidence="2 3">
    <name type="scientific">Acidilutibacter cellobiosedens</name>
    <dbReference type="NCBI Taxonomy" id="2507161"/>
    <lineage>
        <taxon>Bacteria</taxon>
        <taxon>Bacillati</taxon>
        <taxon>Bacillota</taxon>
        <taxon>Tissierellia</taxon>
        <taxon>Tissierellales</taxon>
        <taxon>Acidilutibacteraceae</taxon>
        <taxon>Acidilutibacter</taxon>
    </lineage>
</organism>
<feature type="transmembrane region" description="Helical" evidence="1">
    <location>
        <begin position="116"/>
        <end position="133"/>
    </location>
</feature>
<dbReference type="RefSeq" id="WP_071140268.1">
    <property type="nucleotide sequence ID" value="NZ_CP035282.1"/>
</dbReference>
<feature type="transmembrane region" description="Helical" evidence="1">
    <location>
        <begin position="171"/>
        <end position="191"/>
    </location>
</feature>
<dbReference type="KEGG" id="spoa:EQM13_04275"/>
<dbReference type="AlphaFoldDB" id="A0A410QAD4"/>
<dbReference type="OrthoDB" id="9805989at2"/>
<name>A0A410QAD4_9FIRM</name>
<reference evidence="3" key="1">
    <citation type="submission" date="2019-01" db="EMBL/GenBank/DDBJ databases">
        <title>Draft genomes of a novel of Sporanaerobacter strains.</title>
        <authorList>
            <person name="Ma S."/>
        </authorList>
    </citation>
    <scope>NUCLEOTIDE SEQUENCE [LARGE SCALE GENOMIC DNA]</scope>
    <source>
        <strain evidence="3">NJN-17</strain>
    </source>
</reference>
<accession>A0A410QAD4</accession>
<feature type="transmembrane region" description="Helical" evidence="1">
    <location>
        <begin position="290"/>
        <end position="312"/>
    </location>
</feature>
<evidence type="ECO:0000313" key="2">
    <source>
        <dbReference type="EMBL" id="QAT60848.1"/>
    </source>
</evidence>
<keyword evidence="3" id="KW-1185">Reference proteome</keyword>
<sequence length="506" mass="55049">MKRNLKAKVKEALLSVLPITIIVLFLSITIIPMPVGTTLLFLSGAVLLIIGMGFFSLGADMAMIPMGDGLGIELGKSQKIFLMTIVSFILGFLITVAEPDLQVLAHQVPSIPDNVLIFTIAFGVGIFLAIAVLRTFYKISFSYMLIFFYSLVFILSIFVPKDFIAMAFDSGGVTTGPITVPFIMTFGVGMASIRSYRDSQDDSFGMVALCSIGPILAVLILGICYNPTTTDYTSAVIPDVFTMQDVARQFLIGIPIYFREVSIALFPIILFFAVFQLISRRYKKRQLIKIGVGLIYTLVGLVLFLTGVNVGFLPAGHYIGSEIAASAYKLLLIPLGMIIGYFIVSAEPAVHVLNKQVEMVSQGTISQKLMQRSLSIGTSISLAFAMIRVLSGISIFWFLVPGYFIAIILTFWVPKIFTGIAFDSGGVASGPMTATFLLPFAIGVCKSLGGNIMTDAFGIVAMVAMTPLITIQVMGLIYKIKMESYDETKSVAILDTEDSIIDYEEE</sequence>
<feature type="transmembrane region" description="Helical" evidence="1">
    <location>
        <begin position="140"/>
        <end position="159"/>
    </location>
</feature>
<dbReference type="Pfam" id="PF07556">
    <property type="entry name" value="DUF1538"/>
    <property type="match status" value="2"/>
</dbReference>
<feature type="transmembrane region" description="Helical" evidence="1">
    <location>
        <begin position="459"/>
        <end position="478"/>
    </location>
</feature>
<feature type="transmembrane region" description="Helical" evidence="1">
    <location>
        <begin position="12"/>
        <end position="33"/>
    </location>
</feature>
<keyword evidence="1" id="KW-0472">Membrane</keyword>
<gene>
    <name evidence="2" type="ORF">EQM13_04275</name>
</gene>
<feature type="transmembrane region" description="Helical" evidence="1">
    <location>
        <begin position="80"/>
        <end position="96"/>
    </location>
</feature>
<feature type="transmembrane region" description="Helical" evidence="1">
    <location>
        <begin position="434"/>
        <end position="453"/>
    </location>
</feature>
<dbReference type="Proteomes" id="UP000287969">
    <property type="component" value="Chromosome"/>
</dbReference>
<dbReference type="EMBL" id="CP035282">
    <property type="protein sequence ID" value="QAT60848.1"/>
    <property type="molecule type" value="Genomic_DNA"/>
</dbReference>
<dbReference type="InterPro" id="IPR011435">
    <property type="entry name" value="UmpAB"/>
</dbReference>
<feature type="transmembrane region" description="Helical" evidence="1">
    <location>
        <begin position="203"/>
        <end position="223"/>
    </location>
</feature>
<evidence type="ECO:0000313" key="3">
    <source>
        <dbReference type="Proteomes" id="UP000287969"/>
    </source>
</evidence>
<evidence type="ECO:0000256" key="1">
    <source>
        <dbReference type="SAM" id="Phobius"/>
    </source>
</evidence>
<feature type="transmembrane region" description="Helical" evidence="1">
    <location>
        <begin position="256"/>
        <end position="278"/>
    </location>
</feature>
<protein>
    <submittedName>
        <fullName evidence="2">DUF1538 domain-containing protein</fullName>
    </submittedName>
</protein>
<feature type="transmembrane region" description="Helical" evidence="1">
    <location>
        <begin position="39"/>
        <end position="59"/>
    </location>
</feature>
<feature type="transmembrane region" description="Helical" evidence="1">
    <location>
        <begin position="332"/>
        <end position="353"/>
    </location>
</feature>